<dbReference type="HOGENOM" id="CLU_083900_0_0_9"/>
<dbReference type="PANTHER" id="PTHR47485:SF1">
    <property type="entry name" value="THYLAKOID LUMENAL 17.4 KDA PROTEIN, CHLOROPLASTIC"/>
    <property type="match status" value="1"/>
</dbReference>
<dbReference type="Proteomes" id="UP000008467">
    <property type="component" value="Chromosome"/>
</dbReference>
<proteinExistence type="predicted"/>
<keyword evidence="4" id="KW-1185">Reference proteome</keyword>
<feature type="region of interest" description="Disordered" evidence="2">
    <location>
        <begin position="1"/>
        <end position="46"/>
    </location>
</feature>
<dbReference type="eggNOG" id="COG1357">
    <property type="taxonomic scope" value="Bacteria"/>
</dbReference>
<accession>F2JNQ6</accession>
<gene>
    <name evidence="3" type="ordered locus">Clole_0670</name>
</gene>
<organism evidence="3 4">
    <name type="scientific">Cellulosilyticum lentocellum (strain ATCC 49066 / DSM 5427 / NCIMB 11756 / RHM5)</name>
    <name type="common">Clostridium lentocellum</name>
    <dbReference type="NCBI Taxonomy" id="642492"/>
    <lineage>
        <taxon>Bacteria</taxon>
        <taxon>Bacillati</taxon>
        <taxon>Bacillota</taxon>
        <taxon>Clostridia</taxon>
        <taxon>Lachnospirales</taxon>
        <taxon>Cellulosilyticaceae</taxon>
        <taxon>Cellulosilyticum</taxon>
    </lineage>
</organism>
<feature type="compositionally biased region" description="Low complexity" evidence="2">
    <location>
        <begin position="1"/>
        <end position="17"/>
    </location>
</feature>
<reference evidence="3 4" key="1">
    <citation type="journal article" date="2011" name="J. Bacteriol.">
        <title>Complete genome sequence of the cellulose-degrading bacterium Cellulosilyticum lentocellum.</title>
        <authorList>
            <consortium name="US DOE Joint Genome Institute"/>
            <person name="Miller D.A."/>
            <person name="Suen G."/>
            <person name="Bruce D."/>
            <person name="Copeland A."/>
            <person name="Cheng J.F."/>
            <person name="Detter C."/>
            <person name="Goodwin L.A."/>
            <person name="Han C.S."/>
            <person name="Hauser L.J."/>
            <person name="Land M.L."/>
            <person name="Lapidus A."/>
            <person name="Lucas S."/>
            <person name="Meincke L."/>
            <person name="Pitluck S."/>
            <person name="Tapia R."/>
            <person name="Teshima H."/>
            <person name="Woyke T."/>
            <person name="Fox B.G."/>
            <person name="Angert E.R."/>
            <person name="Currie C.R."/>
        </authorList>
    </citation>
    <scope>NUCLEOTIDE SEQUENCE [LARGE SCALE GENOMIC DNA]</scope>
    <source>
        <strain evidence="4">ATCC 49066 / DSM 5427 / NCIMB 11756 / RHM5</strain>
    </source>
</reference>
<dbReference type="EMBL" id="CP002582">
    <property type="protein sequence ID" value="ADZ82404.1"/>
    <property type="molecule type" value="Genomic_DNA"/>
</dbReference>
<evidence type="ECO:0000256" key="2">
    <source>
        <dbReference type="SAM" id="MobiDB-lite"/>
    </source>
</evidence>
<dbReference type="InterPro" id="IPR001646">
    <property type="entry name" value="5peptide_repeat"/>
</dbReference>
<name>F2JNQ6_CELLD</name>
<protein>
    <submittedName>
        <fullName evidence="3">Pentapeptide repeat protein</fullName>
    </submittedName>
</protein>
<sequence>MFNENKANKQNANKSNSRGNQGGNFKNKQTGVKKPPMKKKAEPGINYKNADKTNKNFMYKDLRRSHCYDCDFSGSNFDFTSFRGAHFKSCNFYGASFKAAEFVGSNLKKSRFKKARFEDVVFEGANLDGVDFAGAVFKNVIFVGTDVTKAKNLNTISVNIKIYEVAPTIEISEPLKAAVALAMENKHVKASRVLDTKEGTINTISMMRLLEQFEETTLIKGLTLMKGKIDNDFCTLSYLIKFLAKHEAEGLI</sequence>
<dbReference type="Pfam" id="PF13599">
    <property type="entry name" value="Pentapeptide_4"/>
    <property type="match status" value="1"/>
</dbReference>
<dbReference type="STRING" id="642492.Clole_0670"/>
<keyword evidence="1" id="KW-0677">Repeat</keyword>
<evidence type="ECO:0000256" key="1">
    <source>
        <dbReference type="ARBA" id="ARBA00022737"/>
    </source>
</evidence>
<dbReference type="SUPFAM" id="SSF141571">
    <property type="entry name" value="Pentapeptide repeat-like"/>
    <property type="match status" value="1"/>
</dbReference>
<dbReference type="AlphaFoldDB" id="F2JNQ6"/>
<dbReference type="Gene3D" id="2.160.20.80">
    <property type="entry name" value="E3 ubiquitin-protein ligase SopA"/>
    <property type="match status" value="1"/>
</dbReference>
<dbReference type="KEGG" id="cle:Clole_0670"/>
<dbReference type="PANTHER" id="PTHR47485">
    <property type="entry name" value="THYLAKOID LUMENAL 17.4 KDA PROTEIN, CHLOROPLASTIC"/>
    <property type="match status" value="1"/>
</dbReference>
<evidence type="ECO:0000313" key="4">
    <source>
        <dbReference type="Proteomes" id="UP000008467"/>
    </source>
</evidence>
<dbReference type="RefSeq" id="WP_013655705.1">
    <property type="nucleotide sequence ID" value="NC_015275.1"/>
</dbReference>
<evidence type="ECO:0000313" key="3">
    <source>
        <dbReference type="EMBL" id="ADZ82404.1"/>
    </source>
</evidence>